<feature type="compositionally biased region" description="Gly residues" evidence="6">
    <location>
        <begin position="1993"/>
        <end position="2027"/>
    </location>
</feature>
<feature type="compositionally biased region" description="Low complexity" evidence="6">
    <location>
        <begin position="2394"/>
        <end position="2415"/>
    </location>
</feature>
<feature type="region of interest" description="Disordered" evidence="6">
    <location>
        <begin position="2366"/>
        <end position="2445"/>
    </location>
</feature>
<comment type="similarity">
    <text evidence="4">Belongs to the TRAFAC class myosin-kinesin ATPase superfamily. Kinesin family.</text>
</comment>
<feature type="region of interest" description="Disordered" evidence="6">
    <location>
        <begin position="1563"/>
        <end position="1656"/>
    </location>
</feature>
<dbReference type="SMART" id="SM00129">
    <property type="entry name" value="KISc"/>
    <property type="match status" value="1"/>
</dbReference>
<feature type="region of interest" description="Disordered" evidence="6">
    <location>
        <begin position="1668"/>
        <end position="1698"/>
    </location>
</feature>
<feature type="compositionally biased region" description="Basic and acidic residues" evidence="6">
    <location>
        <begin position="2124"/>
        <end position="2136"/>
    </location>
</feature>
<feature type="binding site" evidence="4">
    <location>
        <begin position="88"/>
        <end position="95"/>
    </location>
    <ligand>
        <name>ATP</name>
        <dbReference type="ChEBI" id="CHEBI:30616"/>
    </ligand>
</feature>
<feature type="region of interest" description="Disordered" evidence="6">
    <location>
        <begin position="809"/>
        <end position="853"/>
    </location>
</feature>
<feature type="region of interest" description="Disordered" evidence="6">
    <location>
        <begin position="739"/>
        <end position="776"/>
    </location>
</feature>
<feature type="region of interest" description="Disordered" evidence="6">
    <location>
        <begin position="2081"/>
        <end position="2208"/>
    </location>
</feature>
<feature type="compositionally biased region" description="Polar residues" evidence="6">
    <location>
        <begin position="1716"/>
        <end position="1732"/>
    </location>
</feature>
<dbReference type="InterPro" id="IPR019821">
    <property type="entry name" value="Kinesin_motor_CS"/>
</dbReference>
<keyword evidence="1 4" id="KW-0547">Nucleotide-binding</keyword>
<feature type="region of interest" description="Disordered" evidence="6">
    <location>
        <begin position="1120"/>
        <end position="1266"/>
    </location>
</feature>
<feature type="region of interest" description="Disordered" evidence="6">
    <location>
        <begin position="1947"/>
        <end position="2031"/>
    </location>
</feature>
<feature type="compositionally biased region" description="Polar residues" evidence="6">
    <location>
        <begin position="1595"/>
        <end position="1610"/>
    </location>
</feature>
<feature type="compositionally biased region" description="Low complexity" evidence="6">
    <location>
        <begin position="2426"/>
        <end position="2445"/>
    </location>
</feature>
<feature type="compositionally biased region" description="Basic and acidic residues" evidence="6">
    <location>
        <begin position="1955"/>
        <end position="1974"/>
    </location>
</feature>
<keyword evidence="5" id="KW-0175">Coiled coil</keyword>
<evidence type="ECO:0000259" key="7">
    <source>
        <dbReference type="PROSITE" id="PS50067"/>
    </source>
</evidence>
<keyword evidence="3 4" id="KW-0505">Motor protein</keyword>
<dbReference type="EMBL" id="BSDZ01000080">
    <property type="protein sequence ID" value="GLI68849.1"/>
    <property type="molecule type" value="Genomic_DNA"/>
</dbReference>
<proteinExistence type="inferred from homology"/>
<organism evidence="8 9">
    <name type="scientific">Volvox africanus</name>
    <dbReference type="NCBI Taxonomy" id="51714"/>
    <lineage>
        <taxon>Eukaryota</taxon>
        <taxon>Viridiplantae</taxon>
        <taxon>Chlorophyta</taxon>
        <taxon>core chlorophytes</taxon>
        <taxon>Chlorophyceae</taxon>
        <taxon>CS clade</taxon>
        <taxon>Chlamydomonadales</taxon>
        <taxon>Volvocaceae</taxon>
        <taxon>Volvox</taxon>
    </lineage>
</organism>
<dbReference type="Pfam" id="PF00225">
    <property type="entry name" value="Kinesin"/>
    <property type="match status" value="1"/>
</dbReference>
<feature type="compositionally biased region" description="Acidic residues" evidence="6">
    <location>
        <begin position="840"/>
        <end position="853"/>
    </location>
</feature>
<feature type="compositionally biased region" description="Gly residues" evidence="6">
    <location>
        <begin position="828"/>
        <end position="839"/>
    </location>
</feature>
<feature type="coiled-coil region" evidence="5">
    <location>
        <begin position="882"/>
        <end position="914"/>
    </location>
</feature>
<feature type="compositionally biased region" description="Low complexity" evidence="6">
    <location>
        <begin position="2094"/>
        <end position="2113"/>
    </location>
</feature>
<name>A0ABQ5SGE3_9CHLO</name>
<dbReference type="InterPro" id="IPR027640">
    <property type="entry name" value="Kinesin-like_fam"/>
</dbReference>
<gene>
    <name evidence="8" type="ORF">VaNZ11_013393</name>
</gene>
<feature type="compositionally biased region" description="Low complexity" evidence="6">
    <location>
        <begin position="1128"/>
        <end position="1150"/>
    </location>
</feature>
<comment type="caution">
    <text evidence="8">The sequence shown here is derived from an EMBL/GenBank/DDBJ whole genome shotgun (WGS) entry which is preliminary data.</text>
</comment>
<feature type="compositionally biased region" description="Gly residues" evidence="6">
    <location>
        <begin position="1782"/>
        <end position="1798"/>
    </location>
</feature>
<dbReference type="SUPFAM" id="SSF52540">
    <property type="entry name" value="P-loop containing nucleoside triphosphate hydrolases"/>
    <property type="match status" value="1"/>
</dbReference>
<feature type="domain" description="Kinesin motor" evidence="7">
    <location>
        <begin position="11"/>
        <end position="408"/>
    </location>
</feature>
<feature type="non-terminal residue" evidence="8">
    <location>
        <position position="2468"/>
    </location>
</feature>
<feature type="compositionally biased region" description="Low complexity" evidence="6">
    <location>
        <begin position="1852"/>
        <end position="1863"/>
    </location>
</feature>
<dbReference type="PANTHER" id="PTHR47969">
    <property type="entry name" value="CHROMOSOME-ASSOCIATED KINESIN KIF4A-RELATED"/>
    <property type="match status" value="1"/>
</dbReference>
<feature type="region of interest" description="Disordered" evidence="6">
    <location>
        <begin position="623"/>
        <end position="655"/>
    </location>
</feature>
<feature type="compositionally biased region" description="Gly residues" evidence="6">
    <location>
        <begin position="2156"/>
        <end position="2173"/>
    </location>
</feature>
<reference evidence="8 9" key="1">
    <citation type="journal article" date="2023" name="IScience">
        <title>Expanded male sex-determining region conserved during the evolution of homothallism in the green alga Volvox.</title>
        <authorList>
            <person name="Yamamoto K."/>
            <person name="Matsuzaki R."/>
            <person name="Mahakham W."/>
            <person name="Heman W."/>
            <person name="Sekimoto H."/>
            <person name="Kawachi M."/>
            <person name="Minakuchi Y."/>
            <person name="Toyoda A."/>
            <person name="Nozaki H."/>
        </authorList>
    </citation>
    <scope>NUCLEOTIDE SEQUENCE [LARGE SCALE GENOMIC DNA]</scope>
    <source>
        <strain evidence="8 9">NIES-4468</strain>
    </source>
</reference>
<accession>A0ABQ5SGE3</accession>
<feature type="compositionally biased region" description="Basic and acidic residues" evidence="6">
    <location>
        <begin position="1029"/>
        <end position="1040"/>
    </location>
</feature>
<dbReference type="Pfam" id="PF25764">
    <property type="entry name" value="KIF21A_4th"/>
    <property type="match status" value="1"/>
</dbReference>
<evidence type="ECO:0000313" key="8">
    <source>
        <dbReference type="EMBL" id="GLI68849.1"/>
    </source>
</evidence>
<feature type="compositionally biased region" description="Low complexity" evidence="6">
    <location>
        <begin position="1679"/>
        <end position="1688"/>
    </location>
</feature>
<protein>
    <recommendedName>
        <fullName evidence="7">Kinesin motor domain-containing protein</fullName>
    </recommendedName>
</protein>
<dbReference type="InterPro" id="IPR036961">
    <property type="entry name" value="Kinesin_motor_dom_sf"/>
</dbReference>
<evidence type="ECO:0000256" key="6">
    <source>
        <dbReference type="SAM" id="MobiDB-lite"/>
    </source>
</evidence>
<evidence type="ECO:0000256" key="4">
    <source>
        <dbReference type="PROSITE-ProRule" id="PRU00283"/>
    </source>
</evidence>
<dbReference type="InterPro" id="IPR027417">
    <property type="entry name" value="P-loop_NTPase"/>
</dbReference>
<feature type="region of interest" description="Disordered" evidence="6">
    <location>
        <begin position="1715"/>
        <end position="1864"/>
    </location>
</feature>
<dbReference type="PROSITE" id="PS50067">
    <property type="entry name" value="KINESIN_MOTOR_2"/>
    <property type="match status" value="1"/>
</dbReference>
<feature type="coiled-coil region" evidence="5">
    <location>
        <begin position="1417"/>
        <end position="1444"/>
    </location>
</feature>
<feature type="compositionally biased region" description="Low complexity" evidence="6">
    <location>
        <begin position="1799"/>
        <end position="1834"/>
    </location>
</feature>
<keyword evidence="9" id="KW-1185">Reference proteome</keyword>
<feature type="compositionally biased region" description="Low complexity" evidence="6">
    <location>
        <begin position="1571"/>
        <end position="1594"/>
    </location>
</feature>
<dbReference type="PANTHER" id="PTHR47969:SF29">
    <property type="entry name" value="KINESIN-LIKE PROTEIN"/>
    <property type="match status" value="1"/>
</dbReference>
<feature type="region of interest" description="Disordered" evidence="6">
    <location>
        <begin position="252"/>
        <end position="293"/>
    </location>
</feature>
<feature type="compositionally biased region" description="Polar residues" evidence="6">
    <location>
        <begin position="252"/>
        <end position="265"/>
    </location>
</feature>
<evidence type="ECO:0000256" key="5">
    <source>
        <dbReference type="SAM" id="Coils"/>
    </source>
</evidence>
<evidence type="ECO:0000313" key="9">
    <source>
        <dbReference type="Proteomes" id="UP001165090"/>
    </source>
</evidence>
<feature type="compositionally biased region" description="Gly residues" evidence="6">
    <location>
        <begin position="1633"/>
        <end position="1647"/>
    </location>
</feature>
<feature type="compositionally biased region" description="Basic and acidic residues" evidence="6">
    <location>
        <begin position="1748"/>
        <end position="1757"/>
    </location>
</feature>
<keyword evidence="2 4" id="KW-0067">ATP-binding</keyword>
<evidence type="ECO:0000256" key="2">
    <source>
        <dbReference type="ARBA" id="ARBA00022840"/>
    </source>
</evidence>
<sequence>MDDTALQDAAAVRVAVRVRPLITRELLQGSRTCVSTDGPCITIGRDRRFTFDHAFGPSTAQEHVYHELVGPLVESCFDGFNVTVLAYGQTGSGKTFTMGTGEWGGDEDQMGIAPRVIRHVYDCVEARKHLTSFHVRAQFLEIYNEDVKDLLVQPTDQAIKWTSREQTPGPQASGGGAGSGITLRDAGDGNILVVGAVEESAHCAEDLLELLERGMALRATSSTCVNEQSSRSHAILTIIIEQHLYSNSSSQQHINSDRCSQSTLGRSPECSVGGLGSHDNMSHDGHSGGGSGGGAVAVEIRTAKLHLVDLAGSERTKQLRTSMNGTRFRETVNINQGLLALGNVISALGDERRRGSHVPYRESKLTRLLQDSLGGNSRTAMIACVSPADDVLEETLNTLKYANRARNIRNKPVINRGLPASEMLILGGAVQQMQLQVLQQLVTQLPDGALARGLPLAELLALDVTDPAACLDVLGRMKSVLAVCGASSRATSMDGVALGRQLLAASLASPRNRNGDASLGGQTSDTASREMEAVVSGCSRAIAGILHGLAEMEAQGKVNREAREHILRSLDASTLRLLPVVRSLGPRTSQAQAPASPLGASALARAAAGSPASWEVDGSGALSGNASVGGNEEASVAPGTTVPGSGSGSGTSERELELEERIRCLEADLSNCRAELREARDDLERDEIIFADKMKELQEAQAASANMKQRIDEAEERHSKEVEELRRQLVVLQTAVSEAQAVASSRSGGGTPYRQASRGRSRRGSGSGSGSGYLPMVRRRSSSVLLTALRVGAGEGDGAAAAAAAAAPGTAVTGGGEEGANGARRTEGGGGEGGGSNGDGEGEGEGERAAEEDEVLYDEELLSYISETDYTEQHRREVLESDAALREELAEVLREKAAAEAERAALERDALAQRSSFDEARAKLEQQLRWLSGSIGVQQQQLQAAQAAEREARELAAKWQERAQELEAAIEAREEALRKLRSELEAVESNAARSVEERAALRQQYEQRIAAVVAQVSALHRQLQQHAAASDRRERQHSTERTAALESELQRMRSQQAELRRQLSERVSRYERESNARLRELASLRKAATSARSRLTALENENRAQRLLLRAKQQQVLAAEQRLRESQRNGSNAAAIASARSRSSSPGSRNYLTRGGGGAAPRSNVSSAESSHDGSTQHQPGQRGPGQIAGARSAAAMTGIAGGNNRVKSHSPVRRTPQAQGHDAQVQRPSASSLKRLEDIAAEELAPLRKPSGNEAPGGTDAKQQDGPLEALAPEEQVELTEWAEQMLGLVGEVAGVEARVELLTSRHKDLLSRRELLLREQAQFALRTRRRAEQAAQAVAACEVELEDLAARAAAVATERRAAGVSAEEETLPWKENGPGGSHNKEWVGLLQQRMAEVRHARDLLQGRLRSGRLLDEREQQVLDSLDDQLDDLETQLSYVTGELADRRGLLSKLQGRREQMQQRSRGMDTAGLRLALAAATEAVGQRAFQVRQLEAALAASEAGAARREAQLQYRLRESLVSLSAHLASLEAASPSSSACLDSSELRNLLGIYLDMEIAATSGPQGGSSGSAPASAAGLKGWQQQQQQQQQQQVSSTVPGGQQLATTAPTAGHHFSSRSGAAASAWRPTEGANGGPGSDPDGGGSEGQEEGPQQLRDLEEPQLPEAESLAVWGSKPSQQQQQQQAQQRKCSPAPDELAREGLAPDLSLQALPASRNPTSAAAWPSSSDVGRQQQQQQQPQRDGASLDTREQKEIPPDSRLAVPFLARTASPRILESMENGARGGGGRGGGGGGGSVSEGGAVSSDAKPSAPGQQRPSSSSSSSQHLRSGSVSHGGTAPPSPTGGILRRAGSLDSVGSSSLGSTTKRVTWSSHLATGPCNTAAAAALSGGGSGAMRGKEKSILDRASGSMWAAPAAAAQRGNFNTNSSGGGHSAGGGAVFAGGGASEGVAASRGGGRENMRREVSGGSWLDRRLANAAMEDDDGGGKVRNCGSAGGGSSGGDPDAGGGGGGGGGGSRSSDGGGGGGASSRRAVLVVPGCPPESLSRTSGHSDDTVAASDSGVVLEMAASADLGAKAGLRSFNPWRGSSSSISDTKQPQIQQQQKPQQPQTQQQLSTANGLRGGDAGDHFRERRGGEGGDDDLLATQGSPPDDGGDSPSGGGDGGGDGGNGNGHTNGHSSPPGPAGDLSELKNQQLPLLWQDPPTRLGVTAAAPGSGACGGQGDGSGASLPGGAAVAVNNGVEVGGRAGCGTEYGSSDDELEEHVRLLELAVSAAAAVPEARLQPPPAQQHGHLSVPAFSPMPTARHWAGDSVPTGTTSTFGRAVVFGDQASESDVFYVSLSEDAASEGPAIAVEESHSMPIGVATFKAPPPSARRLSLDRPSAATSTTAGARQGRSGSSAPLPLPAPARSVSPLPHSFIRQQRQKAAWPGTAPAPGPAAFAASKTAGGMTALSEALLPYKTHLKRTAG</sequence>
<evidence type="ECO:0000256" key="3">
    <source>
        <dbReference type="ARBA" id="ARBA00023175"/>
    </source>
</evidence>
<dbReference type="PROSITE" id="PS00411">
    <property type="entry name" value="KINESIN_MOTOR_1"/>
    <property type="match status" value="1"/>
</dbReference>
<dbReference type="PRINTS" id="PR00380">
    <property type="entry name" value="KINESINHEAVY"/>
</dbReference>
<dbReference type="Proteomes" id="UP001165090">
    <property type="component" value="Unassembled WGS sequence"/>
</dbReference>
<feature type="compositionally biased region" description="Polar residues" evidence="6">
    <location>
        <begin position="1163"/>
        <end position="1180"/>
    </location>
</feature>
<feature type="region of interest" description="Disordered" evidence="6">
    <location>
        <begin position="1025"/>
        <end position="1055"/>
    </location>
</feature>
<evidence type="ECO:0000256" key="1">
    <source>
        <dbReference type="ARBA" id="ARBA00022741"/>
    </source>
</evidence>
<dbReference type="InterPro" id="IPR001752">
    <property type="entry name" value="Kinesin_motor_dom"/>
</dbReference>
<dbReference type="Gene3D" id="3.40.850.10">
    <property type="entry name" value="Kinesin motor domain"/>
    <property type="match status" value="1"/>
</dbReference>